<dbReference type="EMBL" id="MHTF01000026">
    <property type="protein sequence ID" value="OHA56846.1"/>
    <property type="molecule type" value="Genomic_DNA"/>
</dbReference>
<sequence length="133" mass="13888">MFKTDINSGAETLIGPSVHVKGDFKSQGNVQIEGQVTGTIQTSGNLRIGEQAKINANINAANAFVAGVIKGNVLVTERLELSAKAKIDGDINTKILVIAEGAQLNGRCQMSGISIAEVTAKNKKDKALPTAEV</sequence>
<comment type="similarity">
    <text evidence="1">Belongs to the bactofilin family.</text>
</comment>
<dbReference type="InterPro" id="IPR007607">
    <property type="entry name" value="BacA/B"/>
</dbReference>
<evidence type="ECO:0000313" key="3">
    <source>
        <dbReference type="Proteomes" id="UP000176772"/>
    </source>
</evidence>
<protein>
    <recommendedName>
        <fullName evidence="4">Cell shape determination protein CcmA</fullName>
    </recommendedName>
</protein>
<dbReference type="PANTHER" id="PTHR35024:SF4">
    <property type="entry name" value="POLYMER-FORMING CYTOSKELETAL PROTEIN"/>
    <property type="match status" value="1"/>
</dbReference>
<dbReference type="AlphaFoldDB" id="A0A1G2Q8H2"/>
<accession>A0A1G2Q8H2</accession>
<evidence type="ECO:0008006" key="4">
    <source>
        <dbReference type="Google" id="ProtNLM"/>
    </source>
</evidence>
<evidence type="ECO:0000313" key="2">
    <source>
        <dbReference type="EMBL" id="OHA56846.1"/>
    </source>
</evidence>
<organism evidence="2 3">
    <name type="scientific">Candidatus Veblenbacteria bacterium RIFOXYD1_FULL_43_11</name>
    <dbReference type="NCBI Taxonomy" id="1802429"/>
    <lineage>
        <taxon>Bacteria</taxon>
        <taxon>Candidatus Vebleniibacteriota</taxon>
    </lineage>
</organism>
<reference evidence="2 3" key="1">
    <citation type="journal article" date="2016" name="Nat. Commun.">
        <title>Thousands of microbial genomes shed light on interconnected biogeochemical processes in an aquifer system.</title>
        <authorList>
            <person name="Anantharaman K."/>
            <person name="Brown C.T."/>
            <person name="Hug L.A."/>
            <person name="Sharon I."/>
            <person name="Castelle C.J."/>
            <person name="Probst A.J."/>
            <person name="Thomas B.C."/>
            <person name="Singh A."/>
            <person name="Wilkins M.J."/>
            <person name="Karaoz U."/>
            <person name="Brodie E.L."/>
            <person name="Williams K.H."/>
            <person name="Hubbard S.S."/>
            <person name="Banfield J.F."/>
        </authorList>
    </citation>
    <scope>NUCLEOTIDE SEQUENCE [LARGE SCALE GENOMIC DNA]</scope>
</reference>
<name>A0A1G2Q8H2_9BACT</name>
<dbReference type="Proteomes" id="UP000176772">
    <property type="component" value="Unassembled WGS sequence"/>
</dbReference>
<gene>
    <name evidence="2" type="ORF">A2588_00510</name>
</gene>
<dbReference type="Pfam" id="PF04519">
    <property type="entry name" value="Bactofilin"/>
    <property type="match status" value="1"/>
</dbReference>
<evidence type="ECO:0000256" key="1">
    <source>
        <dbReference type="ARBA" id="ARBA00044755"/>
    </source>
</evidence>
<proteinExistence type="inferred from homology"/>
<dbReference type="PANTHER" id="PTHR35024">
    <property type="entry name" value="HYPOTHETICAL CYTOSOLIC PROTEIN"/>
    <property type="match status" value="1"/>
</dbReference>
<comment type="caution">
    <text evidence="2">The sequence shown here is derived from an EMBL/GenBank/DDBJ whole genome shotgun (WGS) entry which is preliminary data.</text>
</comment>